<dbReference type="Proteomes" id="UP000226413">
    <property type="component" value="Segment"/>
</dbReference>
<dbReference type="InterPro" id="IPR006528">
    <property type="entry name" value="Phage_head_morphogenesis_dom"/>
</dbReference>
<evidence type="ECO:0000259" key="1">
    <source>
        <dbReference type="Pfam" id="PF04233"/>
    </source>
</evidence>
<evidence type="ECO:0000313" key="2">
    <source>
        <dbReference type="EMBL" id="AOT25312.1"/>
    </source>
</evidence>
<gene>
    <name evidence="2" type="ORF">POA1180_04</name>
</gene>
<dbReference type="EMBL" id="KX669658">
    <property type="protein sequence ID" value="AOT25312.1"/>
    <property type="molecule type" value="Genomic_DNA"/>
</dbReference>
<organism evidence="2 3">
    <name type="scientific">Ochrobactrum phage POA1180</name>
    <dbReference type="NCBI Taxonomy" id="1897640"/>
    <lineage>
        <taxon>Viruses</taxon>
        <taxon>Duplodnaviria</taxon>
        <taxon>Heunggongvirae</taxon>
        <taxon>Uroviricota</taxon>
        <taxon>Caudoviricetes</taxon>
        <taxon>Abaiavirus</taxon>
        <taxon>Abaiavirus POA1180</taxon>
    </lineage>
</organism>
<dbReference type="Pfam" id="PF04233">
    <property type="entry name" value="Phage_Mu_F"/>
    <property type="match status" value="1"/>
</dbReference>
<feature type="domain" description="Phage head morphogenesis" evidence="1">
    <location>
        <begin position="103"/>
        <end position="185"/>
    </location>
</feature>
<accession>A0A219VH74</accession>
<sequence length="402" mass="45519">MADNFDLFKTAPAEVVRYFDAKKSKPTFDWRDIAPEEHAYSWTVAKSAGFDVLDDIRAAMADSIRNQLPFEHFRDQLTPILQRKGWWGRKIAVDSQDGVPKIVQLGSPRRLRTIYWSNIRSAHAAGEWEKTERNKRFLPFLVYLLSVSAERRPEHETWVGIVLPVDHPFWDTHYPPNGWGCKCRIRQITQREAERLGWKEGQEPPLVVMKEWRNKRTGQVSMVPDGIDPGWETNPGKTRGRNVSEFLYGKVDAMPPQRQSIAVTDIVGSPLMDALAKGHLQKGAALPVAQVGRSVVEAFGARTALVKLSDQSVRHIIEEHAARNLGTDDFRAAIGVLRDPAAVIRRGRSAAFIGAVGGVWWRTVVKSANDGLEWWLVSLHRKSEKEALKVIERARRAETLVE</sequence>
<evidence type="ECO:0000313" key="3">
    <source>
        <dbReference type="Proteomes" id="UP000226413"/>
    </source>
</evidence>
<name>A0A219VH74_9CAUD</name>
<protein>
    <submittedName>
        <fullName evidence="2">Head morphogenesis protein</fullName>
    </submittedName>
</protein>
<proteinExistence type="predicted"/>
<reference evidence="2 3" key="1">
    <citation type="journal article" date="2017" name="Front. Microbiol.">
        <title>Prevalence, Host Range, and Comparative Genomic Analysis of Temperate Ochrobactrum Phages.</title>
        <authorList>
            <person name="Jackel C."/>
            <person name="Hertwig S."/>
            <person name="Scholz H.C."/>
            <person name="Nockler K."/>
            <person name="Reetz J."/>
            <person name="Hammerl J.A."/>
        </authorList>
    </citation>
    <scope>NUCLEOTIDE SEQUENCE [LARGE SCALE GENOMIC DNA]</scope>
</reference>
<keyword evidence="3" id="KW-1185">Reference proteome</keyword>